<dbReference type="CDD" id="cd00610">
    <property type="entry name" value="OAT_like"/>
    <property type="match status" value="1"/>
</dbReference>
<dbReference type="STRING" id="1915400.FM21_18280"/>
<dbReference type="EMBL" id="JNFQ01000002">
    <property type="protein sequence ID" value="KFG72824.1"/>
    <property type="molecule type" value="Genomic_DNA"/>
</dbReference>
<comment type="caution">
    <text evidence="9">The sequence shown here is derived from an EMBL/GenBank/DDBJ whole genome shotgun (WGS) entry which is preliminary data.</text>
</comment>
<dbReference type="Proteomes" id="UP000029095">
    <property type="component" value="Unassembled WGS sequence"/>
</dbReference>
<proteinExistence type="inferred from homology"/>
<keyword evidence="6 9" id="KW-0808">Transferase</keyword>
<dbReference type="HOGENOM" id="CLU_016922_10_0_11"/>
<evidence type="ECO:0000256" key="1">
    <source>
        <dbReference type="ARBA" id="ARBA00001933"/>
    </source>
</evidence>
<organism evidence="9 10">
    <name type="scientific">Streptomyces mutabilis</name>
    <dbReference type="NCBI Taxonomy" id="67332"/>
    <lineage>
        <taxon>Bacteria</taxon>
        <taxon>Bacillati</taxon>
        <taxon>Actinomycetota</taxon>
        <taxon>Actinomycetes</taxon>
        <taxon>Kitasatosporales</taxon>
        <taxon>Streptomycetaceae</taxon>
        <taxon>Streptomyces</taxon>
    </lineage>
</organism>
<name>A0A086MVA6_9ACTN</name>
<dbReference type="GO" id="GO:0030170">
    <property type="term" value="F:pyridoxal phosphate binding"/>
    <property type="evidence" value="ECO:0007669"/>
    <property type="project" value="InterPro"/>
</dbReference>
<evidence type="ECO:0000256" key="8">
    <source>
        <dbReference type="RuleBase" id="RU003560"/>
    </source>
</evidence>
<dbReference type="Gene3D" id="3.90.1150.10">
    <property type="entry name" value="Aspartate Aminotransferase, domain 1"/>
    <property type="match status" value="1"/>
</dbReference>
<evidence type="ECO:0000256" key="6">
    <source>
        <dbReference type="ARBA" id="ARBA00022679"/>
    </source>
</evidence>
<evidence type="ECO:0000256" key="3">
    <source>
        <dbReference type="ARBA" id="ARBA00011881"/>
    </source>
</evidence>
<comment type="cofactor">
    <cofactor evidence="1">
        <name>pyridoxal 5'-phosphate</name>
        <dbReference type="ChEBI" id="CHEBI:597326"/>
    </cofactor>
</comment>
<dbReference type="Pfam" id="PF00202">
    <property type="entry name" value="Aminotran_3"/>
    <property type="match status" value="1"/>
</dbReference>
<comment type="subunit">
    <text evidence="3">Homotetramer.</text>
</comment>
<evidence type="ECO:0000256" key="7">
    <source>
        <dbReference type="ARBA" id="ARBA00022898"/>
    </source>
</evidence>
<gene>
    <name evidence="9" type="ORF">FM21_18280</name>
</gene>
<protein>
    <recommendedName>
        <fullName evidence="4">alanine--glyoxylate transaminase</fullName>
        <ecNumber evidence="4">2.6.1.44</ecNumber>
    </recommendedName>
</protein>
<dbReference type="PIRSF" id="PIRSF000521">
    <property type="entry name" value="Transaminase_4ab_Lys_Orn"/>
    <property type="match status" value="1"/>
</dbReference>
<dbReference type="GO" id="GO:0008453">
    <property type="term" value="F:alanine-glyoxylate transaminase activity"/>
    <property type="evidence" value="ECO:0007669"/>
    <property type="project" value="UniProtKB-EC"/>
</dbReference>
<accession>A0A086MVA6</accession>
<dbReference type="EC" id="2.6.1.44" evidence="4"/>
<dbReference type="InterPro" id="IPR015422">
    <property type="entry name" value="PyrdxlP-dep_Trfase_small"/>
</dbReference>
<dbReference type="PANTHER" id="PTHR45688:SF3">
    <property type="entry name" value="ALANINE--GLYOXYLATE AMINOTRANSFERASE 2, MITOCHONDRIAL"/>
    <property type="match status" value="1"/>
</dbReference>
<evidence type="ECO:0000313" key="10">
    <source>
        <dbReference type="Proteomes" id="UP000029095"/>
    </source>
</evidence>
<sequence length="427" mass="45773">MTKDLHARHRSVLPDWLALYYEDPLEITHGEGRHVWDSAGNKYLDFFGGILTTMTAHALPEVTKAVSEQAGRIIHSSTLYLNRPMVELAERIAHVSGIPDARVFFTTSGTEANDTALLLATAHRRSNTILAMRNSYHGRSFGSVGITGNRGWSPTSLSPLQTLYVHGGVRTRGPYAHLDDRDFIDACVADLKDLLGHTRPPAALIAEPVQGVGGFTSPPDGLYAAFREVLHERGILWIADEVQTGWGRTGEHFWGWQAHGRSGPPDIVTFAKGIGNGMSVGGVIARAEIMNCLDANSISTFGGTQVTMAAGLANLNHLLEHDLQGNARRVGGLLIERLRAVAAQVPHVREVRGRGLMIGLELTRPGTDEAAPEAASTVLEEARAGGLLVGKGGGHSTSVLRVAPPMSLTVAEAEEGAAILERALRSI</sequence>
<keyword evidence="10" id="KW-1185">Reference proteome</keyword>
<evidence type="ECO:0000313" key="9">
    <source>
        <dbReference type="EMBL" id="KFG72824.1"/>
    </source>
</evidence>
<reference evidence="9 10" key="1">
    <citation type="submission" date="2014-05" db="EMBL/GenBank/DDBJ databases">
        <title>Complete genome sequence of the Streptomyces mutabilis TRM45540.</title>
        <authorList>
            <person name="Luo X."/>
            <person name="Zhang L."/>
        </authorList>
    </citation>
    <scope>NUCLEOTIDE SEQUENCE [LARGE SCALE GENOMIC DNA]</scope>
    <source>
        <strain evidence="9 10">TRM45540</strain>
    </source>
</reference>
<dbReference type="AlphaFoldDB" id="A0A086MVA6"/>
<evidence type="ECO:0000256" key="4">
    <source>
        <dbReference type="ARBA" id="ARBA00013049"/>
    </source>
</evidence>
<evidence type="ECO:0000256" key="5">
    <source>
        <dbReference type="ARBA" id="ARBA00022576"/>
    </source>
</evidence>
<keyword evidence="5 9" id="KW-0032">Aminotransferase</keyword>
<evidence type="ECO:0000256" key="2">
    <source>
        <dbReference type="ARBA" id="ARBA00008954"/>
    </source>
</evidence>
<dbReference type="InterPro" id="IPR005814">
    <property type="entry name" value="Aminotrans_3"/>
</dbReference>
<keyword evidence="7 8" id="KW-0663">Pyridoxal phosphate</keyword>
<dbReference type="InterPro" id="IPR015421">
    <property type="entry name" value="PyrdxlP-dep_Trfase_major"/>
</dbReference>
<dbReference type="InterPro" id="IPR015424">
    <property type="entry name" value="PyrdxlP-dep_Trfase"/>
</dbReference>
<dbReference type="Gene3D" id="3.40.640.10">
    <property type="entry name" value="Type I PLP-dependent aspartate aminotransferase-like (Major domain)"/>
    <property type="match status" value="1"/>
</dbReference>
<comment type="similarity">
    <text evidence="2 8">Belongs to the class-III pyridoxal-phosphate-dependent aminotransferase family.</text>
</comment>
<dbReference type="SUPFAM" id="SSF53383">
    <property type="entry name" value="PLP-dependent transferases"/>
    <property type="match status" value="1"/>
</dbReference>
<dbReference type="RefSeq" id="WP_043378021.1">
    <property type="nucleotide sequence ID" value="NZ_KN039947.1"/>
</dbReference>
<dbReference type="PANTHER" id="PTHR45688">
    <property type="match status" value="1"/>
</dbReference>